<feature type="non-terminal residue" evidence="2">
    <location>
        <position position="253"/>
    </location>
</feature>
<name>A0A844ENY4_9LACO</name>
<proteinExistence type="predicted"/>
<reference evidence="2 3" key="1">
    <citation type="submission" date="2019-11" db="EMBL/GenBank/DDBJ databases">
        <title>Draft Genome Sequence of Plant Growth-Promoting Rhizosphere-Associated Bacteria.</title>
        <authorList>
            <person name="Vasilyev I.Y."/>
            <person name="Radchenko V."/>
            <person name="Ilnitskaya E.V."/>
        </authorList>
    </citation>
    <scope>NUCLEOTIDE SEQUENCE [LARGE SCALE GENOMIC DNA]</scope>
    <source>
        <strain evidence="2 3">VRA_07sq_f</strain>
    </source>
</reference>
<organism evidence="2 3">
    <name type="scientific">Lentilactobacillus parabuchneri</name>
    <dbReference type="NCBI Taxonomy" id="152331"/>
    <lineage>
        <taxon>Bacteria</taxon>
        <taxon>Bacillati</taxon>
        <taxon>Bacillota</taxon>
        <taxon>Bacilli</taxon>
        <taxon>Lactobacillales</taxon>
        <taxon>Lactobacillaceae</taxon>
        <taxon>Lentilactobacillus</taxon>
    </lineage>
</organism>
<feature type="non-terminal residue" evidence="2">
    <location>
        <position position="1"/>
    </location>
</feature>
<dbReference type="Gene3D" id="3.40.50.1820">
    <property type="entry name" value="alpha/beta hydrolase"/>
    <property type="match status" value="1"/>
</dbReference>
<dbReference type="SUPFAM" id="SSF53474">
    <property type="entry name" value="alpha/beta-Hydrolases"/>
    <property type="match status" value="1"/>
</dbReference>
<protein>
    <submittedName>
        <fullName evidence="2">Alpha/beta fold hydrolase</fullName>
    </submittedName>
</protein>
<evidence type="ECO:0000313" key="3">
    <source>
        <dbReference type="Proteomes" id="UP000491237"/>
    </source>
</evidence>
<dbReference type="PANTHER" id="PTHR11614">
    <property type="entry name" value="PHOSPHOLIPASE-RELATED"/>
    <property type="match status" value="1"/>
</dbReference>
<evidence type="ECO:0000313" key="2">
    <source>
        <dbReference type="EMBL" id="MSE22094.1"/>
    </source>
</evidence>
<dbReference type="AlphaFoldDB" id="A0A844ENY4"/>
<evidence type="ECO:0000259" key="1">
    <source>
        <dbReference type="Pfam" id="PF12146"/>
    </source>
</evidence>
<sequence>AVFPAENPKGIVQMMHGALEHKERYYEFADFLASHGYVVVISDNRGHGGSVSKDDPWGLMRSIPRLVDDQVLVTKFIKQKYPSLSVSLFGHSFGSILARLYLQQHDHDVNAVALTGTTNYVPIVPVGLMIGRLFLTIFPETAKWSYLSKISGLAPGDHEWLSYNPENIQKVTNDPLMMDEYPVRSLQTLWQGDFALKQTRRFECHNPNLPILSLVGADDKFSGGEKGLADTLSTLKKIGYRHVKSIREPHMKH</sequence>
<dbReference type="InterPro" id="IPR022742">
    <property type="entry name" value="Hydrolase_4"/>
</dbReference>
<keyword evidence="2" id="KW-0378">Hydrolase</keyword>
<dbReference type="Proteomes" id="UP000491237">
    <property type="component" value="Unassembled WGS sequence"/>
</dbReference>
<dbReference type="EMBL" id="WKKY01000815">
    <property type="protein sequence ID" value="MSE22094.1"/>
    <property type="molecule type" value="Genomic_DNA"/>
</dbReference>
<dbReference type="Pfam" id="PF12146">
    <property type="entry name" value="Hydrolase_4"/>
    <property type="match status" value="1"/>
</dbReference>
<comment type="caution">
    <text evidence="2">The sequence shown here is derived from an EMBL/GenBank/DDBJ whole genome shotgun (WGS) entry which is preliminary data.</text>
</comment>
<gene>
    <name evidence="2" type="ORF">GKC44_12800</name>
</gene>
<dbReference type="InterPro" id="IPR029058">
    <property type="entry name" value="AB_hydrolase_fold"/>
</dbReference>
<dbReference type="InterPro" id="IPR051044">
    <property type="entry name" value="MAG_DAG_Lipase"/>
</dbReference>
<accession>A0A844ENY4</accession>
<dbReference type="GO" id="GO:0016787">
    <property type="term" value="F:hydrolase activity"/>
    <property type="evidence" value="ECO:0007669"/>
    <property type="project" value="UniProtKB-KW"/>
</dbReference>
<feature type="domain" description="Serine aminopeptidase S33" evidence="1">
    <location>
        <begin position="7"/>
        <end position="222"/>
    </location>
</feature>